<dbReference type="InterPro" id="IPR029063">
    <property type="entry name" value="SAM-dependent_MTases_sf"/>
</dbReference>
<dbReference type="SUPFAM" id="SSF53335">
    <property type="entry name" value="S-adenosyl-L-methionine-dependent methyltransferases"/>
    <property type="match status" value="1"/>
</dbReference>
<evidence type="ECO:0000259" key="1">
    <source>
        <dbReference type="Pfam" id="PF08241"/>
    </source>
</evidence>
<comment type="caution">
    <text evidence="2">The sequence shown here is derived from an EMBL/GenBank/DDBJ whole genome shotgun (WGS) entry which is preliminary data.</text>
</comment>
<sequence length="273" mass="28389">MAQTAFDESERRTWAGRADAYAGSFARLCAYPVPLLLDAAGVREGAQVLDVGTGTGSAAAAACARGAKVTAVDADPGMVERAARTVPGIDVRLAALPRLPFADAAFDAVVGNFVLNHVGRPREALRELRRVLCPGGRAALTVWAAPPAPGQALLGRAVRAAGVGRPAHLPSLAPEEDFPRTERGFAGLLAETGLTGVECDTLVWEHRASPEEWWSGPAAGVATIGQVVTSQPPSVVAEIKGHFEALGAEFTDRDGMLVLPHTALIAHGRSPSE</sequence>
<feature type="domain" description="Methyltransferase type 11" evidence="1">
    <location>
        <begin position="49"/>
        <end position="139"/>
    </location>
</feature>
<accession>A0ABN2VRX6</accession>
<reference evidence="2 3" key="1">
    <citation type="journal article" date="2019" name="Int. J. Syst. Evol. Microbiol.">
        <title>The Global Catalogue of Microorganisms (GCM) 10K type strain sequencing project: providing services to taxonomists for standard genome sequencing and annotation.</title>
        <authorList>
            <consortium name="The Broad Institute Genomics Platform"/>
            <consortium name="The Broad Institute Genome Sequencing Center for Infectious Disease"/>
            <person name="Wu L."/>
            <person name="Ma J."/>
        </authorList>
    </citation>
    <scope>NUCLEOTIDE SEQUENCE [LARGE SCALE GENOMIC DNA]</scope>
    <source>
        <strain evidence="2 3">JCM 15478</strain>
    </source>
</reference>
<dbReference type="Proteomes" id="UP001500016">
    <property type="component" value="Unassembled WGS sequence"/>
</dbReference>
<organism evidence="2 3">
    <name type="scientific">Streptomyces albiaxialis</name>
    <dbReference type="NCBI Taxonomy" id="329523"/>
    <lineage>
        <taxon>Bacteria</taxon>
        <taxon>Bacillati</taxon>
        <taxon>Actinomycetota</taxon>
        <taxon>Actinomycetes</taxon>
        <taxon>Kitasatosporales</taxon>
        <taxon>Streptomycetaceae</taxon>
        <taxon>Streptomyces</taxon>
    </lineage>
</organism>
<dbReference type="Gene3D" id="3.40.50.150">
    <property type="entry name" value="Vaccinia Virus protein VP39"/>
    <property type="match status" value="1"/>
</dbReference>
<evidence type="ECO:0000313" key="2">
    <source>
        <dbReference type="EMBL" id="GAA2069960.1"/>
    </source>
</evidence>
<name>A0ABN2VRX6_9ACTN</name>
<proteinExistence type="predicted"/>
<evidence type="ECO:0000313" key="3">
    <source>
        <dbReference type="Proteomes" id="UP001500016"/>
    </source>
</evidence>
<dbReference type="EMBL" id="BAAAPE010000005">
    <property type="protein sequence ID" value="GAA2069960.1"/>
    <property type="molecule type" value="Genomic_DNA"/>
</dbReference>
<dbReference type="RefSeq" id="WP_344526286.1">
    <property type="nucleotide sequence ID" value="NZ_BAAAPE010000005.1"/>
</dbReference>
<dbReference type="Pfam" id="PF08241">
    <property type="entry name" value="Methyltransf_11"/>
    <property type="match status" value="1"/>
</dbReference>
<gene>
    <name evidence="2" type="ORF">GCM10009801_20280</name>
</gene>
<dbReference type="InterPro" id="IPR050508">
    <property type="entry name" value="Methyltransf_Superfamily"/>
</dbReference>
<dbReference type="CDD" id="cd02440">
    <property type="entry name" value="AdoMet_MTases"/>
    <property type="match status" value="1"/>
</dbReference>
<keyword evidence="3" id="KW-1185">Reference proteome</keyword>
<protein>
    <recommendedName>
        <fullName evidence="1">Methyltransferase type 11 domain-containing protein</fullName>
    </recommendedName>
</protein>
<dbReference type="InterPro" id="IPR013216">
    <property type="entry name" value="Methyltransf_11"/>
</dbReference>
<dbReference type="PANTHER" id="PTHR42912">
    <property type="entry name" value="METHYLTRANSFERASE"/>
    <property type="match status" value="1"/>
</dbReference>